<dbReference type="InterPro" id="IPR036388">
    <property type="entry name" value="WH-like_DNA-bd_sf"/>
</dbReference>
<accession>A0A5N0UXC3</accession>
<comment type="caution">
    <text evidence="5">The sequence shown here is derived from an EMBL/GenBank/DDBJ whole genome shotgun (WGS) entry which is preliminary data.</text>
</comment>
<protein>
    <submittedName>
        <fullName evidence="5">FCD domain-containing protein</fullName>
    </submittedName>
</protein>
<keyword evidence="3" id="KW-0804">Transcription</keyword>
<dbReference type="SUPFAM" id="SSF46785">
    <property type="entry name" value="Winged helix' DNA-binding domain"/>
    <property type="match status" value="1"/>
</dbReference>
<dbReference type="RefSeq" id="WP_144747805.1">
    <property type="nucleotide sequence ID" value="NZ_VMNW02000037.1"/>
</dbReference>
<evidence type="ECO:0000256" key="2">
    <source>
        <dbReference type="ARBA" id="ARBA00023125"/>
    </source>
</evidence>
<dbReference type="InterPro" id="IPR008920">
    <property type="entry name" value="TF_FadR/GntR_C"/>
</dbReference>
<organism evidence="5 6">
    <name type="scientific">Amycolatopsis acidicola</name>
    <dbReference type="NCBI Taxonomy" id="2596893"/>
    <lineage>
        <taxon>Bacteria</taxon>
        <taxon>Bacillati</taxon>
        <taxon>Actinomycetota</taxon>
        <taxon>Actinomycetes</taxon>
        <taxon>Pseudonocardiales</taxon>
        <taxon>Pseudonocardiaceae</taxon>
        <taxon>Amycolatopsis</taxon>
    </lineage>
</organism>
<evidence type="ECO:0000256" key="3">
    <source>
        <dbReference type="ARBA" id="ARBA00023163"/>
    </source>
</evidence>
<name>A0A5N0UXC3_9PSEU</name>
<dbReference type="SMART" id="SM00345">
    <property type="entry name" value="HTH_GNTR"/>
    <property type="match status" value="1"/>
</dbReference>
<evidence type="ECO:0000256" key="1">
    <source>
        <dbReference type="ARBA" id="ARBA00023015"/>
    </source>
</evidence>
<gene>
    <name evidence="5" type="ORF">FPZ12_023570</name>
</gene>
<dbReference type="PANTHER" id="PTHR43537:SF20">
    <property type="entry name" value="HTH-TYPE TRANSCRIPTIONAL REPRESSOR GLAR"/>
    <property type="match status" value="1"/>
</dbReference>
<dbReference type="InterPro" id="IPR036390">
    <property type="entry name" value="WH_DNA-bd_sf"/>
</dbReference>
<dbReference type="Proteomes" id="UP000319769">
    <property type="component" value="Unassembled WGS sequence"/>
</dbReference>
<dbReference type="PROSITE" id="PS50949">
    <property type="entry name" value="HTH_GNTR"/>
    <property type="match status" value="1"/>
</dbReference>
<dbReference type="Pfam" id="PF00392">
    <property type="entry name" value="GntR"/>
    <property type="match status" value="1"/>
</dbReference>
<dbReference type="SUPFAM" id="SSF48008">
    <property type="entry name" value="GntR ligand-binding domain-like"/>
    <property type="match status" value="1"/>
</dbReference>
<evidence type="ECO:0000259" key="4">
    <source>
        <dbReference type="PROSITE" id="PS50949"/>
    </source>
</evidence>
<dbReference type="Gene3D" id="1.10.10.10">
    <property type="entry name" value="Winged helix-like DNA-binding domain superfamily/Winged helix DNA-binding domain"/>
    <property type="match status" value="1"/>
</dbReference>
<dbReference type="OrthoDB" id="8680240at2"/>
<proteinExistence type="predicted"/>
<sequence length="229" mass="25350">MPRRVEEKRPTRGEIVLRALRDDILNGRLTPGSQLGFADLGSRYSASTGVLREVLPRLVEQGLASTQPQLGYRVVEVSTEDLVHLTEARIALETQVLAQSIRDGDLDWETSVVAAHHRLAQLSTLDDAGGMNPDWSDAHRRFHQVLLEGCPNRRLREVAGRLRDLSEVYHCWSVLNTDDLRSRDEEHARIASLSVGRDIGGARAELAAHIQKTTDLLLAAQPKPSTTGS</sequence>
<dbReference type="Gene3D" id="1.20.120.530">
    <property type="entry name" value="GntR ligand-binding domain-like"/>
    <property type="match status" value="1"/>
</dbReference>
<dbReference type="PANTHER" id="PTHR43537">
    <property type="entry name" value="TRANSCRIPTIONAL REGULATOR, GNTR FAMILY"/>
    <property type="match status" value="1"/>
</dbReference>
<keyword evidence="1" id="KW-0805">Transcription regulation</keyword>
<evidence type="ECO:0000313" key="5">
    <source>
        <dbReference type="EMBL" id="KAA9158086.1"/>
    </source>
</evidence>
<dbReference type="SMART" id="SM00895">
    <property type="entry name" value="FCD"/>
    <property type="match status" value="1"/>
</dbReference>
<keyword evidence="2" id="KW-0238">DNA-binding</keyword>
<feature type="domain" description="HTH gntR-type" evidence="4">
    <location>
        <begin position="10"/>
        <end position="77"/>
    </location>
</feature>
<dbReference type="GO" id="GO:0003700">
    <property type="term" value="F:DNA-binding transcription factor activity"/>
    <property type="evidence" value="ECO:0007669"/>
    <property type="project" value="InterPro"/>
</dbReference>
<evidence type="ECO:0000313" key="6">
    <source>
        <dbReference type="Proteomes" id="UP000319769"/>
    </source>
</evidence>
<dbReference type="EMBL" id="VMNW02000037">
    <property type="protein sequence ID" value="KAA9158086.1"/>
    <property type="molecule type" value="Genomic_DNA"/>
</dbReference>
<dbReference type="Pfam" id="PF07729">
    <property type="entry name" value="FCD"/>
    <property type="match status" value="1"/>
</dbReference>
<keyword evidence="6" id="KW-1185">Reference proteome</keyword>
<reference evidence="5" key="1">
    <citation type="submission" date="2019-09" db="EMBL/GenBank/DDBJ databases">
        <authorList>
            <person name="Teo W.F.A."/>
            <person name="Duangmal K."/>
        </authorList>
    </citation>
    <scope>NUCLEOTIDE SEQUENCE [LARGE SCALE GENOMIC DNA]</scope>
    <source>
        <strain evidence="5">K81G1</strain>
    </source>
</reference>
<dbReference type="GO" id="GO:0003677">
    <property type="term" value="F:DNA binding"/>
    <property type="evidence" value="ECO:0007669"/>
    <property type="project" value="UniProtKB-KW"/>
</dbReference>
<dbReference type="InterPro" id="IPR000524">
    <property type="entry name" value="Tscrpt_reg_HTH_GntR"/>
</dbReference>
<dbReference type="AlphaFoldDB" id="A0A5N0UXC3"/>
<dbReference type="InterPro" id="IPR011711">
    <property type="entry name" value="GntR_C"/>
</dbReference>